<name>A0A0R0D4M1_9GAMM</name>
<reference evidence="1 2" key="1">
    <citation type="submission" date="2015-05" db="EMBL/GenBank/DDBJ databases">
        <title>Genome sequencing and analysis of members of genus Stenotrophomonas.</title>
        <authorList>
            <person name="Patil P.P."/>
            <person name="Midha S."/>
            <person name="Patil P.B."/>
        </authorList>
    </citation>
    <scope>NUCLEOTIDE SEQUENCE [LARGE SCALE GENOMIC DNA]</scope>
    <source>
        <strain evidence="1 2">DSM 24757</strain>
    </source>
</reference>
<accession>A0A0R0D4M1</accession>
<proteinExistence type="predicted"/>
<evidence type="ECO:0000313" key="1">
    <source>
        <dbReference type="EMBL" id="KRG76517.1"/>
    </source>
</evidence>
<sequence>MLIFNAYERMQARRDAEAAVRYLEQGLKQVEKDLQGQATAVMRQAPAPSVIARPRVHPLPPGYRCSGGTLLTRQNGGWMNITERHNHWYCPETGRQQDCFRVTPHSVGCTR</sequence>
<dbReference type="EMBL" id="LDJM01000022">
    <property type="protein sequence ID" value="KRG76517.1"/>
    <property type="molecule type" value="Genomic_DNA"/>
</dbReference>
<organism evidence="1 2">
    <name type="scientific">Stenotrophomonas ginsengisoli</name>
    <dbReference type="NCBI Taxonomy" id="336566"/>
    <lineage>
        <taxon>Bacteria</taxon>
        <taxon>Pseudomonadati</taxon>
        <taxon>Pseudomonadota</taxon>
        <taxon>Gammaproteobacteria</taxon>
        <taxon>Lysobacterales</taxon>
        <taxon>Lysobacteraceae</taxon>
        <taxon>Stenotrophomonas</taxon>
    </lineage>
</organism>
<keyword evidence="2" id="KW-1185">Reference proteome</keyword>
<dbReference type="AlphaFoldDB" id="A0A0R0D4M1"/>
<gene>
    <name evidence="1" type="ORF">ABB30_09340</name>
</gene>
<protein>
    <submittedName>
        <fullName evidence="1">Uncharacterized protein</fullName>
    </submittedName>
</protein>
<comment type="caution">
    <text evidence="1">The sequence shown here is derived from an EMBL/GenBank/DDBJ whole genome shotgun (WGS) entry which is preliminary data.</text>
</comment>
<dbReference type="Proteomes" id="UP000050956">
    <property type="component" value="Unassembled WGS sequence"/>
</dbReference>
<evidence type="ECO:0000313" key="2">
    <source>
        <dbReference type="Proteomes" id="UP000050956"/>
    </source>
</evidence>
<dbReference type="PATRIC" id="fig|336566.3.peg.1284"/>